<gene>
    <name evidence="1" type="ORF">PR048_002280</name>
</gene>
<name>A0ABQ9IL55_9NEOP</name>
<evidence type="ECO:0000313" key="1">
    <source>
        <dbReference type="EMBL" id="KAJ8896934.1"/>
    </source>
</evidence>
<evidence type="ECO:0000313" key="2">
    <source>
        <dbReference type="Proteomes" id="UP001159363"/>
    </source>
</evidence>
<organism evidence="1 2">
    <name type="scientific">Dryococelus australis</name>
    <dbReference type="NCBI Taxonomy" id="614101"/>
    <lineage>
        <taxon>Eukaryota</taxon>
        <taxon>Metazoa</taxon>
        <taxon>Ecdysozoa</taxon>
        <taxon>Arthropoda</taxon>
        <taxon>Hexapoda</taxon>
        <taxon>Insecta</taxon>
        <taxon>Pterygota</taxon>
        <taxon>Neoptera</taxon>
        <taxon>Polyneoptera</taxon>
        <taxon>Phasmatodea</taxon>
        <taxon>Verophasmatodea</taxon>
        <taxon>Anareolatae</taxon>
        <taxon>Phasmatidae</taxon>
        <taxon>Eurycanthinae</taxon>
        <taxon>Dryococelus</taxon>
    </lineage>
</organism>
<dbReference type="Proteomes" id="UP001159363">
    <property type="component" value="Chromosome 1"/>
</dbReference>
<reference evidence="1 2" key="1">
    <citation type="submission" date="2023-02" db="EMBL/GenBank/DDBJ databases">
        <title>LHISI_Scaffold_Assembly.</title>
        <authorList>
            <person name="Stuart O.P."/>
            <person name="Cleave R."/>
            <person name="Magrath M.J.L."/>
            <person name="Mikheyev A.S."/>
        </authorList>
    </citation>
    <scope>NUCLEOTIDE SEQUENCE [LARGE SCALE GENOMIC DNA]</scope>
    <source>
        <strain evidence="1">Daus_M_001</strain>
        <tissue evidence="1">Leg muscle</tissue>
    </source>
</reference>
<dbReference type="PANTHER" id="PTHR45913">
    <property type="entry name" value="EPM2A-INTERACTING PROTEIN 1"/>
    <property type="match status" value="1"/>
</dbReference>
<accession>A0ABQ9IL55</accession>
<keyword evidence="2" id="KW-1185">Reference proteome</keyword>
<proteinExistence type="predicted"/>
<comment type="caution">
    <text evidence="1">The sequence shown here is derived from an EMBL/GenBank/DDBJ whole genome shotgun (WGS) entry which is preliminary data.</text>
</comment>
<protein>
    <submittedName>
        <fullName evidence="1">Uncharacterized protein</fullName>
    </submittedName>
</protein>
<dbReference type="PANTHER" id="PTHR45913:SF21">
    <property type="entry name" value="DUF4371 DOMAIN-CONTAINING PROTEIN"/>
    <property type="match status" value="1"/>
</dbReference>
<sequence length="329" mass="37572">MSVQSKKRKVDSECSVFNDKWCVEYFVIGKASKALCVIYDELIAVLKEYNIHCNYKTKQGENFDQFKDMVREHKYKTLKCKLCFQPNIFKKRVQESEAVTRVSLRIAREITKRGKPFTDGDYIKNCMLIMVEELFPDKIEQCKSISLFAKHINRKSVKIFTVLSITLDEPTDVSDTAQVFVFFRVTEELADLINLHGTTTGGDIFKEVQTTLAEKYNLHLSLLKCVTIDCGKNMCGTNMGFIGRINAECEASSVPKPLTLHCILHQEALCGKSVDMSCVMNPVITVINFVRSHGLNCGKILSSFFSLRTEIEIFLYEKERSTEILSDKE</sequence>
<dbReference type="EMBL" id="JARBHB010000001">
    <property type="protein sequence ID" value="KAJ8896934.1"/>
    <property type="molecule type" value="Genomic_DNA"/>
</dbReference>